<protein>
    <submittedName>
        <fullName evidence="1">Uncharacterized protein</fullName>
    </submittedName>
</protein>
<name>A0AAE0T676_9BIVA</name>
<keyword evidence="2" id="KW-1185">Reference proteome</keyword>
<comment type="caution">
    <text evidence="1">The sequence shown here is derived from an EMBL/GenBank/DDBJ whole genome shotgun (WGS) entry which is preliminary data.</text>
</comment>
<dbReference type="AlphaFoldDB" id="A0AAE0T676"/>
<evidence type="ECO:0000313" key="2">
    <source>
        <dbReference type="Proteomes" id="UP001195483"/>
    </source>
</evidence>
<proteinExistence type="predicted"/>
<reference evidence="1" key="3">
    <citation type="submission" date="2023-05" db="EMBL/GenBank/DDBJ databases">
        <authorList>
            <person name="Smith C.H."/>
        </authorList>
    </citation>
    <scope>NUCLEOTIDE SEQUENCE</scope>
    <source>
        <strain evidence="1">CHS0354</strain>
        <tissue evidence="1">Mantle</tissue>
    </source>
</reference>
<gene>
    <name evidence="1" type="ORF">CHS0354_042950</name>
</gene>
<reference evidence="1" key="1">
    <citation type="journal article" date="2021" name="Genome Biol. Evol.">
        <title>A High-Quality Reference Genome for a Parasitic Bivalve with Doubly Uniparental Inheritance (Bivalvia: Unionida).</title>
        <authorList>
            <person name="Smith C.H."/>
        </authorList>
    </citation>
    <scope>NUCLEOTIDE SEQUENCE</scope>
    <source>
        <strain evidence="1">CHS0354</strain>
    </source>
</reference>
<sequence>MKPDTSRHHELTSYEPTIYTMDKSIFLKPNINHDNIYDPSWITSYYPPEHN</sequence>
<dbReference type="Proteomes" id="UP001195483">
    <property type="component" value="Unassembled WGS sequence"/>
</dbReference>
<reference evidence="1" key="2">
    <citation type="journal article" date="2021" name="Genome Biol. Evol.">
        <title>Developing a high-quality reference genome for a parasitic bivalve with doubly uniparental inheritance (Bivalvia: Unionida).</title>
        <authorList>
            <person name="Smith C.H."/>
        </authorList>
    </citation>
    <scope>NUCLEOTIDE SEQUENCE</scope>
    <source>
        <strain evidence="1">CHS0354</strain>
        <tissue evidence="1">Mantle</tissue>
    </source>
</reference>
<organism evidence="1 2">
    <name type="scientific">Potamilus streckersoni</name>
    <dbReference type="NCBI Taxonomy" id="2493646"/>
    <lineage>
        <taxon>Eukaryota</taxon>
        <taxon>Metazoa</taxon>
        <taxon>Spiralia</taxon>
        <taxon>Lophotrochozoa</taxon>
        <taxon>Mollusca</taxon>
        <taxon>Bivalvia</taxon>
        <taxon>Autobranchia</taxon>
        <taxon>Heteroconchia</taxon>
        <taxon>Palaeoheterodonta</taxon>
        <taxon>Unionida</taxon>
        <taxon>Unionoidea</taxon>
        <taxon>Unionidae</taxon>
        <taxon>Ambleminae</taxon>
        <taxon>Lampsilini</taxon>
        <taxon>Potamilus</taxon>
    </lineage>
</organism>
<dbReference type="EMBL" id="JAEAOA010002358">
    <property type="protein sequence ID" value="KAK3603938.1"/>
    <property type="molecule type" value="Genomic_DNA"/>
</dbReference>
<evidence type="ECO:0000313" key="1">
    <source>
        <dbReference type="EMBL" id="KAK3603938.1"/>
    </source>
</evidence>
<accession>A0AAE0T676</accession>